<protein>
    <recommendedName>
        <fullName evidence="4">DUF4283 domain-containing protein</fullName>
    </recommendedName>
</protein>
<sequence length="316" mass="34831">EFCGKEEPTRSNSSVGRATKKVRRRTDPSPDMDDTIVDKNRQKIEDVGVDKMSYKSMLMGTSLDVSSQEKMEEFVLHDGDVVTKLYLTIRHWSLDFSTSNNEMDIQVVWIRLPGLPESYYSNFLLRAIGQVIRSGSSLIDIQIAESGNTLLDWLCFSVLAADLGITSLVIKATDGGYQPGQIKRRDLGKNFNAKWTKSGPNALRPVNVNIGLTAIKGGNVLDNGSKIGTIDPNVKDKDVQTSVNSDIQWKKPPDRELEGDGTLMVELMATMEGIVNGVWANGIIFKPGFPNSFRIEAKVFVGGCRFSGVTVSSLTF</sequence>
<evidence type="ECO:0000313" key="3">
    <source>
        <dbReference type="Proteomes" id="UP000593578"/>
    </source>
</evidence>
<dbReference type="AlphaFoldDB" id="A0A7J8Q4P7"/>
<evidence type="ECO:0000256" key="1">
    <source>
        <dbReference type="SAM" id="MobiDB-lite"/>
    </source>
</evidence>
<name>A0A7J8Q4P7_GOSRA</name>
<feature type="region of interest" description="Disordered" evidence="1">
    <location>
        <begin position="1"/>
        <end position="35"/>
    </location>
</feature>
<accession>A0A7J8Q4P7</accession>
<evidence type="ECO:0008006" key="4">
    <source>
        <dbReference type="Google" id="ProtNLM"/>
    </source>
</evidence>
<comment type="caution">
    <text evidence="2">The sequence shown here is derived from an EMBL/GenBank/DDBJ whole genome shotgun (WGS) entry which is preliminary data.</text>
</comment>
<dbReference type="EMBL" id="JABEZZ010000009">
    <property type="protein sequence ID" value="MBA0596313.1"/>
    <property type="molecule type" value="Genomic_DNA"/>
</dbReference>
<dbReference type="Proteomes" id="UP000593578">
    <property type="component" value="Unassembled WGS sequence"/>
</dbReference>
<reference evidence="2 3" key="1">
    <citation type="journal article" date="2019" name="Genome Biol. Evol.">
        <title>Insights into the evolution of the New World diploid cottons (Gossypium, subgenus Houzingenia) based on genome sequencing.</title>
        <authorList>
            <person name="Grover C.E."/>
            <person name="Arick M.A. 2nd"/>
            <person name="Thrash A."/>
            <person name="Conover J.L."/>
            <person name="Sanders W.S."/>
            <person name="Peterson D.G."/>
            <person name="Frelichowski J.E."/>
            <person name="Scheffler J.A."/>
            <person name="Scheffler B.E."/>
            <person name="Wendel J.F."/>
        </authorList>
    </citation>
    <scope>NUCLEOTIDE SEQUENCE [LARGE SCALE GENOMIC DNA]</scope>
    <source>
        <strain evidence="2">8</strain>
        <tissue evidence="2">Leaf</tissue>
    </source>
</reference>
<proteinExistence type="predicted"/>
<evidence type="ECO:0000313" key="2">
    <source>
        <dbReference type="EMBL" id="MBA0596313.1"/>
    </source>
</evidence>
<feature type="non-terminal residue" evidence="2">
    <location>
        <position position="316"/>
    </location>
</feature>
<gene>
    <name evidence="2" type="ORF">Gorai_013139</name>
</gene>
<organism evidence="2 3">
    <name type="scientific">Gossypium raimondii</name>
    <name type="common">Peruvian cotton</name>
    <name type="synonym">Gossypium klotzschianum subsp. raimondii</name>
    <dbReference type="NCBI Taxonomy" id="29730"/>
    <lineage>
        <taxon>Eukaryota</taxon>
        <taxon>Viridiplantae</taxon>
        <taxon>Streptophyta</taxon>
        <taxon>Embryophyta</taxon>
        <taxon>Tracheophyta</taxon>
        <taxon>Spermatophyta</taxon>
        <taxon>Magnoliopsida</taxon>
        <taxon>eudicotyledons</taxon>
        <taxon>Gunneridae</taxon>
        <taxon>Pentapetalae</taxon>
        <taxon>rosids</taxon>
        <taxon>malvids</taxon>
        <taxon>Malvales</taxon>
        <taxon>Malvaceae</taxon>
        <taxon>Malvoideae</taxon>
        <taxon>Gossypium</taxon>
    </lineage>
</organism>